<dbReference type="Proteomes" id="UP000309788">
    <property type="component" value="Unassembled WGS sequence"/>
</dbReference>
<proteinExistence type="predicted"/>
<dbReference type="EMBL" id="VCEI01000011">
    <property type="protein sequence ID" value="TLU96060.1"/>
    <property type="molecule type" value="Genomic_DNA"/>
</dbReference>
<dbReference type="Pfam" id="PF14907">
    <property type="entry name" value="NTP_transf_5"/>
    <property type="match status" value="1"/>
</dbReference>
<keyword evidence="2" id="KW-1185">Reference proteome</keyword>
<accession>A0A5R9KIL5</accession>
<evidence type="ECO:0000313" key="2">
    <source>
        <dbReference type="Proteomes" id="UP000309788"/>
    </source>
</evidence>
<reference evidence="1 2" key="1">
    <citation type="submission" date="2019-05" db="EMBL/GenBank/DDBJ databases">
        <authorList>
            <person name="Qu J.-H."/>
        </authorList>
    </citation>
    <scope>NUCLEOTIDE SEQUENCE [LARGE SCALE GENOMIC DNA]</scope>
    <source>
        <strain evidence="1 2">Z12</strain>
    </source>
</reference>
<evidence type="ECO:0000313" key="1">
    <source>
        <dbReference type="EMBL" id="TLU96060.1"/>
    </source>
</evidence>
<name>A0A5R9KIL5_9BACT</name>
<comment type="caution">
    <text evidence="1">The sequence shown here is derived from an EMBL/GenBank/DDBJ whole genome shotgun (WGS) entry which is preliminary data.</text>
</comment>
<dbReference type="InterPro" id="IPR039498">
    <property type="entry name" value="NTP_transf_5"/>
</dbReference>
<gene>
    <name evidence="1" type="ORF">FEM55_02615</name>
</gene>
<keyword evidence="1" id="KW-0808">Transferase</keyword>
<dbReference type="GO" id="GO:0016740">
    <property type="term" value="F:transferase activity"/>
    <property type="evidence" value="ECO:0007669"/>
    <property type="project" value="UniProtKB-KW"/>
</dbReference>
<sequence length="406" mass="47641">MLSPELRLLIESCKAFISGREFRQIKDSMDIESIDWIKLQKMAGYHSIRPTVYHVLKGQTIQYTAGAPDAFVKELHRIAVSKTLLQQQMALETERLLILLEQQSIAVFPYKGAILSKILYASSNLREWSDLDLFVPRKFAKAALKTLLDDGYQFAQEETNHAYNSDTNFLDKLLFENGWHEIGLSKSQENSLPFQLDFHWQLCEDFYPYTINENDIITGAQKFKLVDSEVIVPSIEHIFLMTLLHHGGRESWMRLKYICDLSLFIKLFPDNLFWERILSLCDTAKLKRSLLLGCFCVQKYLNVALPAILESKVKSYGERNTRNILKSWENSVSFWESMSAQLIHKRILLSHQDEKFSPFNYWIKYMEFYSTPNPMEQPRLRTFNKKYKIANFFSKVVTYVWLKGFR</sequence>
<dbReference type="AlphaFoldDB" id="A0A5R9KIL5"/>
<protein>
    <submittedName>
        <fullName evidence="1">Nucleotidyltransferase family protein</fullName>
    </submittedName>
</protein>
<dbReference type="RefSeq" id="WP_138279755.1">
    <property type="nucleotide sequence ID" value="NZ_BMGE01000001.1"/>
</dbReference>
<organism evidence="1 2">
    <name type="scientific">Dyadobacter sediminis</name>
    <dbReference type="NCBI Taxonomy" id="1493691"/>
    <lineage>
        <taxon>Bacteria</taxon>
        <taxon>Pseudomonadati</taxon>
        <taxon>Bacteroidota</taxon>
        <taxon>Cytophagia</taxon>
        <taxon>Cytophagales</taxon>
        <taxon>Spirosomataceae</taxon>
        <taxon>Dyadobacter</taxon>
    </lineage>
</organism>
<dbReference type="OrthoDB" id="637487at2"/>